<dbReference type="InterPro" id="IPR036291">
    <property type="entry name" value="NAD(P)-bd_dom_sf"/>
</dbReference>
<feature type="domain" description="NAD-dependent epimerase/dehydratase" evidence="2">
    <location>
        <begin position="5"/>
        <end position="174"/>
    </location>
</feature>
<dbReference type="EMBL" id="JAKEIP010000039">
    <property type="protein sequence ID" value="MCF1594519.1"/>
    <property type="molecule type" value="Genomic_DNA"/>
</dbReference>
<dbReference type="Proteomes" id="UP001139384">
    <property type="component" value="Unassembled WGS sequence"/>
</dbReference>
<dbReference type="Pfam" id="PF01370">
    <property type="entry name" value="Epimerase"/>
    <property type="match status" value="1"/>
</dbReference>
<dbReference type="PANTHER" id="PTHR43245">
    <property type="entry name" value="BIFUNCTIONAL POLYMYXIN RESISTANCE PROTEIN ARNA"/>
    <property type="match status" value="1"/>
</dbReference>
<organism evidence="3 4">
    <name type="scientific">Streptomyces muensis</name>
    <dbReference type="NCBI Taxonomy" id="1077944"/>
    <lineage>
        <taxon>Bacteria</taxon>
        <taxon>Bacillati</taxon>
        <taxon>Actinomycetota</taxon>
        <taxon>Actinomycetes</taxon>
        <taxon>Kitasatosporales</taxon>
        <taxon>Streptomycetaceae</taxon>
        <taxon>Streptomyces</taxon>
    </lineage>
</organism>
<dbReference type="AlphaFoldDB" id="A0A9X1TLA7"/>
<evidence type="ECO:0000256" key="1">
    <source>
        <dbReference type="SAM" id="MobiDB-lite"/>
    </source>
</evidence>
<keyword evidence="4" id="KW-1185">Reference proteome</keyword>
<dbReference type="Gene3D" id="3.40.50.720">
    <property type="entry name" value="NAD(P)-binding Rossmann-like Domain"/>
    <property type="match status" value="1"/>
</dbReference>
<dbReference type="InterPro" id="IPR001509">
    <property type="entry name" value="Epimerase_deHydtase"/>
</dbReference>
<proteinExistence type="predicted"/>
<accession>A0A9X1TLA7</accession>
<gene>
    <name evidence="3" type="ORF">L0P92_13190</name>
</gene>
<evidence type="ECO:0000313" key="3">
    <source>
        <dbReference type="EMBL" id="MCF1594519.1"/>
    </source>
</evidence>
<protein>
    <submittedName>
        <fullName evidence="3">NAD(P)-dependent oxidoreductase</fullName>
    </submittedName>
</protein>
<dbReference type="RefSeq" id="WP_234762770.1">
    <property type="nucleotide sequence ID" value="NZ_JAKEIP010000039.1"/>
</dbReference>
<reference evidence="3" key="1">
    <citation type="submission" date="2022-01" db="EMBL/GenBank/DDBJ databases">
        <title>Draft Genome Sequences of Seven Type Strains of the Genus Streptomyces.</title>
        <authorList>
            <person name="Aziz S."/>
            <person name="Coretto E."/>
            <person name="Chronakova A."/>
            <person name="Sproer C."/>
            <person name="Huber K."/>
            <person name="Nouioui I."/>
            <person name="Gross H."/>
        </authorList>
    </citation>
    <scope>NUCLEOTIDE SEQUENCE</scope>
    <source>
        <strain evidence="3">DSM 103493</strain>
    </source>
</reference>
<name>A0A9X1TLA7_STRM4</name>
<feature type="region of interest" description="Disordered" evidence="1">
    <location>
        <begin position="24"/>
        <end position="59"/>
    </location>
</feature>
<feature type="compositionally biased region" description="Pro residues" evidence="1">
    <location>
        <begin position="44"/>
        <end position="53"/>
    </location>
</feature>
<dbReference type="SUPFAM" id="SSF51735">
    <property type="entry name" value="NAD(P)-binding Rossmann-fold domains"/>
    <property type="match status" value="1"/>
</dbReference>
<dbReference type="InterPro" id="IPR050177">
    <property type="entry name" value="Lipid_A_modif_metabolic_enz"/>
</dbReference>
<sequence>MSPRILVTGGSGFIGGHVVAAVQESRGGDTPPPVRLVLRDPARPPRGPGPAGTPAPDVVRADLTDPSSLRGVCDGVDVVLHCASHIGSDARLTEAVNDHGTRALVEEATRAGVARVVYVSTAAVYGRGPFTAALPGGPPLAPASPTSRSRAAAERHVLDAGGVVLRPHLVLGAGDRWVVPGLAGVLGLLSARLKGCPARHSVVDVRALGRAVLAAGLSERELSGVHHVNHPEPVGTSELLDTVADLLDLHLPGAPPDIAEARTRLAGQPRALHHLDMLAVDHWFADDGFWAGAGVDPGAGFAAGLAEHAGWYRQFLDGSTTDSGVS</sequence>
<comment type="caution">
    <text evidence="3">The sequence shown here is derived from an EMBL/GenBank/DDBJ whole genome shotgun (WGS) entry which is preliminary data.</text>
</comment>
<evidence type="ECO:0000259" key="2">
    <source>
        <dbReference type="Pfam" id="PF01370"/>
    </source>
</evidence>
<evidence type="ECO:0000313" key="4">
    <source>
        <dbReference type="Proteomes" id="UP001139384"/>
    </source>
</evidence>